<dbReference type="Gene3D" id="3.40.50.300">
    <property type="entry name" value="P-loop containing nucleotide triphosphate hydrolases"/>
    <property type="match status" value="1"/>
</dbReference>
<protein>
    <submittedName>
        <fullName evidence="1">AAA domain containing protein</fullName>
    </submittedName>
</protein>
<reference evidence="1" key="1">
    <citation type="submission" date="2020-05" db="EMBL/GenBank/DDBJ databases">
        <authorList>
            <person name="Chiriac C."/>
            <person name="Salcher M."/>
            <person name="Ghai R."/>
            <person name="Kavagutti S V."/>
        </authorList>
    </citation>
    <scope>NUCLEOTIDE SEQUENCE</scope>
</reference>
<accession>A0A6J5RE29</accession>
<dbReference type="EMBL" id="LR797148">
    <property type="protein sequence ID" value="CAB4189854.1"/>
    <property type="molecule type" value="Genomic_DNA"/>
</dbReference>
<evidence type="ECO:0000313" key="1">
    <source>
        <dbReference type="EMBL" id="CAB4189854.1"/>
    </source>
</evidence>
<organism evidence="1">
    <name type="scientific">uncultured Caudovirales phage</name>
    <dbReference type="NCBI Taxonomy" id="2100421"/>
    <lineage>
        <taxon>Viruses</taxon>
        <taxon>Duplodnaviria</taxon>
        <taxon>Heunggongvirae</taxon>
        <taxon>Uroviricota</taxon>
        <taxon>Caudoviricetes</taxon>
        <taxon>Peduoviridae</taxon>
        <taxon>Maltschvirus</taxon>
        <taxon>Maltschvirus maltsch</taxon>
    </lineage>
</organism>
<dbReference type="InterPro" id="IPR027417">
    <property type="entry name" value="P-loop_NTPase"/>
</dbReference>
<dbReference type="SUPFAM" id="SSF52540">
    <property type="entry name" value="P-loop containing nucleoside triphosphate hydrolases"/>
    <property type="match status" value="1"/>
</dbReference>
<sequence>MVINIRGTSGSGKTTLVRGIMAMGTATPIGGTEKKPDVYRIDIPTLSRPVFVIGSYENVCGGCDSISTQDEICNRVRACAPNGHVLVEGLLMSHLFSRYAMLDREFHAQGIPFIWAFLDTPLETCLDRVRARREAKGNMAPLNTKNTTDKWHDMRSVYDKALKGSERDWKQVVGYTRTPLDARWVDHTIAVEQVWSWLQA</sequence>
<name>A0A6J5RE29_9CAUD</name>
<gene>
    <name evidence="1" type="ORF">UFOVP1196_16</name>
</gene>
<proteinExistence type="predicted"/>